<dbReference type="SUPFAM" id="SSF54523">
    <property type="entry name" value="Pili subunits"/>
    <property type="match status" value="1"/>
</dbReference>
<feature type="domain" description="Trimeric autotransporter adhesin YadA-like stalk" evidence="14">
    <location>
        <begin position="596"/>
        <end position="627"/>
    </location>
</feature>
<dbReference type="InterPro" id="IPR005594">
    <property type="entry name" value="YadA_C"/>
</dbReference>
<organism evidence="16 17">
    <name type="scientific">Burkholderia puraquae</name>
    <dbReference type="NCBI Taxonomy" id="1904757"/>
    <lineage>
        <taxon>Bacteria</taxon>
        <taxon>Pseudomonadati</taxon>
        <taxon>Pseudomonadota</taxon>
        <taxon>Betaproteobacteria</taxon>
        <taxon>Burkholderiales</taxon>
        <taxon>Burkholderiaceae</taxon>
        <taxon>Burkholderia</taxon>
        <taxon>Burkholderia cepacia complex</taxon>
    </lineage>
</organism>
<keyword evidence="17" id="KW-1185">Reference proteome</keyword>
<gene>
    <name evidence="15" type="primary">sadA</name>
    <name evidence="16" type="ORF">B7G54_16255</name>
    <name evidence="15" type="ORF">LMG29660_02777</name>
</gene>
<proteinExistence type="inferred from homology"/>
<comment type="subcellular location">
    <subcellularLocation>
        <location evidence="2">Cell outer membrane</location>
    </subcellularLocation>
    <subcellularLocation>
        <location evidence="1">Cell surface</location>
    </subcellularLocation>
</comment>
<feature type="chain" id="PRO_5044567612" evidence="11">
    <location>
        <begin position="28"/>
        <end position="1204"/>
    </location>
</feature>
<keyword evidence="6" id="KW-0812">Transmembrane</keyword>
<dbReference type="AlphaFoldDB" id="A0A1X1PGR1"/>
<dbReference type="EMBL" id="CADIKG010000005">
    <property type="protein sequence ID" value="CAB3756152.1"/>
    <property type="molecule type" value="Genomic_DNA"/>
</dbReference>
<evidence type="ECO:0000259" key="13">
    <source>
        <dbReference type="Pfam" id="PF05658"/>
    </source>
</evidence>
<keyword evidence="8" id="KW-0653">Protein transport</keyword>
<evidence type="ECO:0000313" key="17">
    <source>
        <dbReference type="Proteomes" id="UP000193146"/>
    </source>
</evidence>
<evidence type="ECO:0000256" key="10">
    <source>
        <dbReference type="ARBA" id="ARBA00023237"/>
    </source>
</evidence>
<feature type="domain" description="Trimeric autotransporter adhesin YadA-like stalk" evidence="14">
    <location>
        <begin position="855"/>
        <end position="883"/>
    </location>
</feature>
<dbReference type="Gene3D" id="6.10.250.2030">
    <property type="match status" value="2"/>
</dbReference>
<evidence type="ECO:0000256" key="1">
    <source>
        <dbReference type="ARBA" id="ARBA00004241"/>
    </source>
</evidence>
<dbReference type="InterPro" id="IPR008635">
    <property type="entry name" value="Coiled_stalk_dom"/>
</dbReference>
<evidence type="ECO:0000256" key="7">
    <source>
        <dbReference type="ARBA" id="ARBA00022729"/>
    </source>
</evidence>
<feature type="domain" description="Trimeric autotransporter adhesin YadA-like stalk" evidence="14">
    <location>
        <begin position="906"/>
        <end position="949"/>
    </location>
</feature>
<dbReference type="SUPFAM" id="SSF101967">
    <property type="entry name" value="Adhesin YadA, collagen-binding domain"/>
    <property type="match status" value="7"/>
</dbReference>
<dbReference type="Gene3D" id="2.150.10.10">
    <property type="entry name" value="Serralysin-like metalloprotease, C-terminal"/>
    <property type="match status" value="1"/>
</dbReference>
<evidence type="ECO:0000313" key="15">
    <source>
        <dbReference type="EMBL" id="CAB3756152.1"/>
    </source>
</evidence>
<dbReference type="GO" id="GO:0009986">
    <property type="term" value="C:cell surface"/>
    <property type="evidence" value="ECO:0007669"/>
    <property type="project" value="UniProtKB-SubCell"/>
</dbReference>
<dbReference type="CDD" id="cd12820">
    <property type="entry name" value="LbR_YadA-like"/>
    <property type="match status" value="1"/>
</dbReference>
<dbReference type="InterPro" id="IPR045584">
    <property type="entry name" value="Pilin-like"/>
</dbReference>
<feature type="domain" description="Trimeric autotransporter adhesin YadA-like head" evidence="13">
    <location>
        <begin position="99"/>
        <end position="119"/>
    </location>
</feature>
<dbReference type="Pfam" id="PF05658">
    <property type="entry name" value="YadA_head"/>
    <property type="match status" value="5"/>
</dbReference>
<keyword evidence="10" id="KW-0998">Cell outer membrane</keyword>
<dbReference type="InterPro" id="IPR008640">
    <property type="entry name" value="Adhesin_Head_dom"/>
</dbReference>
<sequence length="1204" mass="118294">MKRKQISALAAAMFTGAGVLIAGAAHADNFVDRGNPDNALSGQCIDGTNPLCVSTKSGSYVAVSTANVTMGTNAKAGTSGIAIGDQSNASSKGGSGSGGSIAVGVGAQALANSATAIGTVAVAQGNTSLAVGRQSAAIGDFSMAVGNVADARGTSSIALGHSALASGDRSVAIGGANPTSSDGVSNGAAYDAATQTRAGGTQSVAIGAGAQTNDNNQVAIGSGSVGANNGGTPVFGGTAAPVGGAVSFGAPGNERQLKNVAAGAADTDAVNVQQLKNVNGTLSTSIANVDARVTSVGNSLSTTISNVDQRVTSVGNSLSTSIVTATKNVVKYTDDSHAAIALDGSNGTTIGGVAAGVADTDAVNVGQLKGSVAPLQTSISTAASNITNLQASVTGINTSLSTAATNISNLQAADARNVKYDGQSGFDSVTFVGTNGTTLHNVAAGVANTDAVNVGQLNGGLSSLSTSVTNNLSTTLGNLSTSINSQIGNATKNAVQYDDDAHGGVTLGGKGAQSPVGLHNVADGMAASDAVNVGQLGKATDSLNQSITTVSNNVTTLGNQVTTNTGNIAALQQDALQWNASLGTYDASHGGNGAQRIGNVAAGKNGTDAVNVDQLNSAIQNGTSQLDALAVKYDDASKTQVSLGAGNGGSPVRLTNVAEGNVAAGSTDAVNGAQLRRATDGTAAALGGGATANPDGSISSPAYKVGGGSFNNVGDALTNLDGRVGSNTTTLENHETRIGNAETNIAGNTAAIAGLQQDALQFDPKLGAYNAARGGAPTKLTNVADGNVAAGSTDAVNGGQLSGVKSSLEQQITQVSSQAGEAVKNVVKYDVDANGNRMNSVSLVGGDTNAAVVLKNVAAGTADTDAVNVKQLKGVQSSLNQLGALAVQYDDSSKSSITLGGAGGTRITNVQAGTLGATSTDAVNGSQLYATNQQVAKNTTDITNLQGNVTNIANGKAGLVQQQDPNGAITVGKDSGGTSVNFSGTAGDRVLTGVAAGVKDNDAVNMGQFNTALKNAAANDQIRAAATDANTTWIARADAGSIGATATATGKNAVAVGQGSVADRDNSFSVGAKGSERQVTNVAAGTAPTDAVNVQQLNDNLSAASNQAKGYTDQRIGQVYNSFNDLKKDMYGGVASAMAVAGLPQPTGAGRSMVSAATSNYHGQQGFAAGYSYVTESNRWVVKASVTGNTRSDFGAVVGAGYQF</sequence>
<dbReference type="RefSeq" id="WP_085039973.1">
    <property type="nucleotide sequence ID" value="NZ_CADIKG010000005.1"/>
</dbReference>
<evidence type="ECO:0000256" key="8">
    <source>
        <dbReference type="ARBA" id="ARBA00022927"/>
    </source>
</evidence>
<reference evidence="15 18" key="2">
    <citation type="submission" date="2020-04" db="EMBL/GenBank/DDBJ databases">
        <authorList>
            <person name="De Canck E."/>
        </authorList>
    </citation>
    <scope>NUCLEOTIDE SEQUENCE [LARGE SCALE GENOMIC DNA]</scope>
    <source>
        <strain evidence="15 18">LMG 29660</strain>
    </source>
</reference>
<feature type="domain" description="Trimeric autotransporter adhesin YadA-like stalk" evidence="14">
    <location>
        <begin position="1078"/>
        <end position="1114"/>
    </location>
</feature>
<dbReference type="EMBL" id="NBYX01000007">
    <property type="protein sequence ID" value="ORT85365.1"/>
    <property type="molecule type" value="Genomic_DNA"/>
</dbReference>
<dbReference type="Pfam" id="PF03895">
    <property type="entry name" value="YadA_anchor"/>
    <property type="match status" value="1"/>
</dbReference>
<dbReference type="Gene3D" id="3.30.1300.30">
    <property type="entry name" value="GSPII I/J protein-like"/>
    <property type="match status" value="1"/>
</dbReference>
<dbReference type="Proteomes" id="UP000494135">
    <property type="component" value="Unassembled WGS sequence"/>
</dbReference>
<evidence type="ECO:0000256" key="2">
    <source>
        <dbReference type="ARBA" id="ARBA00004442"/>
    </source>
</evidence>
<feature type="domain" description="Trimeric autotransporter adhesin YadA-like stalk" evidence="14">
    <location>
        <begin position="991"/>
        <end position="1024"/>
    </location>
</feature>
<accession>A0A1X1PGR1</accession>
<evidence type="ECO:0000259" key="12">
    <source>
        <dbReference type="Pfam" id="PF03895"/>
    </source>
</evidence>
<feature type="domain" description="Trimeric autotransporter adhesin YadA-like head" evidence="13">
    <location>
        <begin position="198"/>
        <end position="224"/>
    </location>
</feature>
<feature type="domain" description="Trimeric autotransporter adhesin YadA-like stalk" evidence="14">
    <location>
        <begin position="653"/>
        <end position="694"/>
    </location>
</feature>
<dbReference type="Gene3D" id="2.60.40.4050">
    <property type="match status" value="1"/>
</dbReference>
<name>A0A1X1PGR1_9BURK</name>
<feature type="domain" description="Trimeric autotransporter adhesin YadA-like stalk" evidence="14">
    <location>
        <begin position="257"/>
        <end position="293"/>
    </location>
</feature>
<evidence type="ECO:0000256" key="11">
    <source>
        <dbReference type="SAM" id="SignalP"/>
    </source>
</evidence>
<feature type="domain" description="Trimeric autotransporter adhesin YadA-like stalk" evidence="14">
    <location>
        <begin position="779"/>
        <end position="820"/>
    </location>
</feature>
<dbReference type="Gene3D" id="1.20.5.170">
    <property type="match status" value="3"/>
</dbReference>
<dbReference type="OrthoDB" id="1632057at2"/>
<feature type="domain" description="Trimeric autotransporter adhesin YadA-like C-terminal membrane anchor" evidence="12">
    <location>
        <begin position="1144"/>
        <end position="1204"/>
    </location>
</feature>
<keyword evidence="5" id="KW-1134">Transmembrane beta strand</keyword>
<dbReference type="GO" id="GO:0009279">
    <property type="term" value="C:cell outer membrane"/>
    <property type="evidence" value="ECO:0007669"/>
    <property type="project" value="UniProtKB-SubCell"/>
</dbReference>
<protein>
    <submittedName>
        <fullName evidence="15 16">Adhesin</fullName>
    </submittedName>
</protein>
<feature type="domain" description="Trimeric autotransporter adhesin YadA-like stalk" evidence="14">
    <location>
        <begin position="440"/>
        <end position="474"/>
    </location>
</feature>
<evidence type="ECO:0000256" key="6">
    <source>
        <dbReference type="ARBA" id="ARBA00022692"/>
    </source>
</evidence>
<dbReference type="Proteomes" id="UP000193146">
    <property type="component" value="Unassembled WGS sequence"/>
</dbReference>
<reference evidence="16 17" key="1">
    <citation type="submission" date="2017-04" db="EMBL/GenBank/DDBJ databases">
        <title>Burkholderia puraquae sp. nov., a novel Burkholderia cepacia complex species from hospital setting samples.</title>
        <authorList>
            <person name="Martina P."/>
            <person name="Leguizamon M."/>
            <person name="Prieto C."/>
            <person name="Sousa S."/>
            <person name="Montanaro P."/>
            <person name="Draghi W."/>
            <person name="Staembler M."/>
            <person name="Bettiol M."/>
            <person name="Figoli C."/>
            <person name="Palau J."/>
            <person name="Alvarez F."/>
            <person name="Benetti S."/>
            <person name="Anchat E."/>
            <person name="Vescina C."/>
            <person name="Ferreras J."/>
            <person name="Lasch P."/>
            <person name="Lagares A."/>
            <person name="Zorreguieta A."/>
            <person name="Yantorno O."/>
            <person name="Bosch A."/>
        </authorList>
    </citation>
    <scope>NUCLEOTIDE SEQUENCE [LARGE SCALE GENOMIC DNA]</scope>
    <source>
        <strain evidence="16 17">CAMPA 1040</strain>
    </source>
</reference>
<feature type="domain" description="Trimeric autotransporter adhesin YadA-like head" evidence="13">
    <location>
        <begin position="151"/>
        <end position="174"/>
    </location>
</feature>
<evidence type="ECO:0000259" key="14">
    <source>
        <dbReference type="Pfam" id="PF05662"/>
    </source>
</evidence>
<dbReference type="Gene3D" id="1.20.5.2280">
    <property type="match status" value="1"/>
</dbReference>
<evidence type="ECO:0000256" key="3">
    <source>
        <dbReference type="ARBA" id="ARBA00005848"/>
    </source>
</evidence>
<feature type="domain" description="Trimeric autotransporter adhesin YadA-like head" evidence="13">
    <location>
        <begin position="1048"/>
        <end position="1072"/>
    </location>
</feature>
<keyword evidence="7 11" id="KW-0732">Signal</keyword>
<keyword evidence="4" id="KW-0813">Transport</keyword>
<evidence type="ECO:0000256" key="9">
    <source>
        <dbReference type="ARBA" id="ARBA00023136"/>
    </source>
</evidence>
<dbReference type="InterPro" id="IPR011049">
    <property type="entry name" value="Serralysin-like_metalloprot_C"/>
</dbReference>
<feature type="domain" description="Trimeric autotransporter adhesin YadA-like stalk" evidence="14">
    <location>
        <begin position="350"/>
        <end position="389"/>
    </location>
</feature>
<feature type="domain" description="Trimeric autotransporter adhesin YadA-like stalk" evidence="14">
    <location>
        <begin position="519"/>
        <end position="556"/>
    </location>
</feature>
<evidence type="ECO:0000256" key="4">
    <source>
        <dbReference type="ARBA" id="ARBA00022448"/>
    </source>
</evidence>
<feature type="domain" description="Trimeric autotransporter adhesin YadA-like head" evidence="13">
    <location>
        <begin position="123"/>
        <end position="147"/>
    </location>
</feature>
<dbReference type="Pfam" id="PF05662">
    <property type="entry name" value="YadA_stalk"/>
    <property type="match status" value="11"/>
</dbReference>
<evidence type="ECO:0000256" key="5">
    <source>
        <dbReference type="ARBA" id="ARBA00022452"/>
    </source>
</evidence>
<evidence type="ECO:0000313" key="16">
    <source>
        <dbReference type="EMBL" id="ORT85365.1"/>
    </source>
</evidence>
<dbReference type="Gene3D" id="6.10.250.2040">
    <property type="match status" value="4"/>
</dbReference>
<dbReference type="GO" id="GO:0015031">
    <property type="term" value="P:protein transport"/>
    <property type="evidence" value="ECO:0007669"/>
    <property type="project" value="UniProtKB-KW"/>
</dbReference>
<feature type="signal peptide" evidence="11">
    <location>
        <begin position="1"/>
        <end position="27"/>
    </location>
</feature>
<evidence type="ECO:0000313" key="18">
    <source>
        <dbReference type="Proteomes" id="UP000494135"/>
    </source>
</evidence>
<keyword evidence="9" id="KW-0472">Membrane</keyword>
<comment type="similarity">
    <text evidence="3">Belongs to the autotransporter-2 (AT-2) (TC 1.B.40) family.</text>
</comment>